<evidence type="ECO:0000256" key="1">
    <source>
        <dbReference type="ARBA" id="ARBA00004251"/>
    </source>
</evidence>
<feature type="chain" id="PRO_5039313683" description="T-cell surface glycoprotein CD3 zeta chain" evidence="9">
    <location>
        <begin position="22"/>
        <end position="137"/>
    </location>
</feature>
<feature type="signal peptide" evidence="9">
    <location>
        <begin position="1"/>
        <end position="21"/>
    </location>
</feature>
<feature type="compositionally biased region" description="Basic and acidic residues" evidence="7">
    <location>
        <begin position="69"/>
        <end position="90"/>
    </location>
</feature>
<feature type="compositionally biased region" description="Basic residues" evidence="7">
    <location>
        <begin position="105"/>
        <end position="117"/>
    </location>
</feature>
<keyword evidence="8" id="KW-0812">Transmembrane</keyword>
<evidence type="ECO:0000256" key="5">
    <source>
        <dbReference type="ARBA" id="ARBA00023157"/>
    </source>
</evidence>
<dbReference type="GO" id="GO:0002376">
    <property type="term" value="P:immune system process"/>
    <property type="evidence" value="ECO:0007669"/>
    <property type="project" value="UniProtKB-KW"/>
</dbReference>
<reference evidence="10 11" key="1">
    <citation type="submission" date="2021-06" db="EMBL/GenBank/DDBJ databases">
        <title>Chromosome-level genome assembly of the red-tail catfish (Hemibagrus wyckioides).</title>
        <authorList>
            <person name="Shao F."/>
        </authorList>
    </citation>
    <scope>NUCLEOTIDE SEQUENCE [LARGE SCALE GENOMIC DNA]</scope>
    <source>
        <strain evidence="10">EC202008001</strain>
        <tissue evidence="10">Blood</tissue>
    </source>
</reference>
<evidence type="ECO:0000256" key="4">
    <source>
        <dbReference type="ARBA" id="ARBA00022859"/>
    </source>
</evidence>
<evidence type="ECO:0000256" key="9">
    <source>
        <dbReference type="SAM" id="SignalP"/>
    </source>
</evidence>
<evidence type="ECO:0000313" key="11">
    <source>
        <dbReference type="Proteomes" id="UP000824219"/>
    </source>
</evidence>
<dbReference type="PANTHER" id="PTHR16803:SF0">
    <property type="entry name" value="HIGH AFFINITY IMMUNOGLOBULIN EPSILON RECEPTOR SUBUNIT GAMMA"/>
    <property type="match status" value="1"/>
</dbReference>
<dbReference type="GO" id="GO:0019767">
    <property type="term" value="F:IgE receptor activity"/>
    <property type="evidence" value="ECO:0007669"/>
    <property type="project" value="InterPro"/>
</dbReference>
<accession>A0A9D3SU08</accession>
<dbReference type="AlphaFoldDB" id="A0A9D3SU08"/>
<keyword evidence="8" id="KW-1133">Transmembrane helix</keyword>
<evidence type="ECO:0000313" key="10">
    <source>
        <dbReference type="EMBL" id="KAG7331338.1"/>
    </source>
</evidence>
<keyword evidence="11" id="KW-1185">Reference proteome</keyword>
<evidence type="ECO:0000256" key="7">
    <source>
        <dbReference type="SAM" id="MobiDB-lite"/>
    </source>
</evidence>
<dbReference type="OrthoDB" id="9941225at2759"/>
<keyword evidence="5" id="KW-1015">Disulfide bond</keyword>
<feature type="region of interest" description="Disordered" evidence="7">
    <location>
        <begin position="68"/>
        <end position="137"/>
    </location>
</feature>
<keyword evidence="8" id="KW-0472">Membrane</keyword>
<evidence type="ECO:0008006" key="12">
    <source>
        <dbReference type="Google" id="ProtNLM"/>
    </source>
</evidence>
<evidence type="ECO:0000256" key="3">
    <source>
        <dbReference type="ARBA" id="ARBA00022553"/>
    </source>
</evidence>
<keyword evidence="9" id="KW-0732">Signal</keyword>
<dbReference type="EMBL" id="JAHKSW010000006">
    <property type="protein sequence ID" value="KAG7331338.1"/>
    <property type="molecule type" value="Genomic_DNA"/>
</dbReference>
<keyword evidence="6" id="KW-0675">Receptor</keyword>
<protein>
    <recommendedName>
        <fullName evidence="12">T-cell surface glycoprotein CD3 zeta chain</fullName>
    </recommendedName>
</protein>
<keyword evidence="4" id="KW-0391">Immunity</keyword>
<evidence type="ECO:0000256" key="6">
    <source>
        <dbReference type="ARBA" id="ARBA00023170"/>
    </source>
</evidence>
<name>A0A9D3SU08_9TELE</name>
<dbReference type="PANTHER" id="PTHR16803">
    <property type="entry name" value="HIGH AFFINITY IMMUNOGLOBULIN EPSILON RECEPTOR GAMMA-SUBUNIT"/>
    <property type="match status" value="1"/>
</dbReference>
<sequence length="137" mass="15423">MVVFKKDSLLCLALLVSSAEATNFSDPVICYVLDAVLLFYCIVFTALYFKLKFQMAFSQDSSSSAAAAKQERIYEQPLKPTEDHYEDIHRKNQAPSVEDPQRSTQPRKKKNKTKHTNSKSNAAEAIELTPVPSLPPR</sequence>
<feature type="transmembrane region" description="Helical" evidence="8">
    <location>
        <begin position="31"/>
        <end position="49"/>
    </location>
</feature>
<keyword evidence="2" id="KW-1003">Cell membrane</keyword>
<gene>
    <name evidence="10" type="ORF">KOW79_005307</name>
</gene>
<proteinExistence type="predicted"/>
<dbReference type="InterPro" id="IPR021663">
    <property type="entry name" value="CD3_zeta/IgE_Fc_rcpt_gamma"/>
</dbReference>
<dbReference type="Pfam" id="PF11628">
    <property type="entry name" value="TCR_zetazeta"/>
    <property type="match status" value="1"/>
</dbReference>
<comment type="caution">
    <text evidence="10">The sequence shown here is derived from an EMBL/GenBank/DDBJ whole genome shotgun (WGS) entry which is preliminary data.</text>
</comment>
<comment type="subcellular location">
    <subcellularLocation>
        <location evidence="1">Cell membrane</location>
        <topology evidence="1">Single-pass type I membrane protein</topology>
    </subcellularLocation>
</comment>
<evidence type="ECO:0000256" key="8">
    <source>
        <dbReference type="SAM" id="Phobius"/>
    </source>
</evidence>
<dbReference type="GO" id="GO:0032998">
    <property type="term" value="C:Fc-epsilon receptor I complex"/>
    <property type="evidence" value="ECO:0007669"/>
    <property type="project" value="InterPro"/>
</dbReference>
<evidence type="ECO:0000256" key="2">
    <source>
        <dbReference type="ARBA" id="ARBA00022475"/>
    </source>
</evidence>
<dbReference type="Proteomes" id="UP000824219">
    <property type="component" value="Linkage Group LG06"/>
</dbReference>
<organism evidence="10 11">
    <name type="scientific">Hemibagrus wyckioides</name>
    <dbReference type="NCBI Taxonomy" id="337641"/>
    <lineage>
        <taxon>Eukaryota</taxon>
        <taxon>Metazoa</taxon>
        <taxon>Chordata</taxon>
        <taxon>Craniata</taxon>
        <taxon>Vertebrata</taxon>
        <taxon>Euteleostomi</taxon>
        <taxon>Actinopterygii</taxon>
        <taxon>Neopterygii</taxon>
        <taxon>Teleostei</taxon>
        <taxon>Ostariophysi</taxon>
        <taxon>Siluriformes</taxon>
        <taxon>Bagridae</taxon>
        <taxon>Hemibagrus</taxon>
    </lineage>
</organism>
<dbReference type="InterPro" id="IPR042340">
    <property type="entry name" value="FCER1G"/>
</dbReference>
<keyword evidence="3" id="KW-0597">Phosphoprotein</keyword>